<accession>A0A699YRE7</accession>
<keyword evidence="6" id="KW-1185">Reference proteome</keyword>
<evidence type="ECO:0000256" key="3">
    <source>
        <dbReference type="SAM" id="MobiDB-lite"/>
    </source>
</evidence>
<dbReference type="PROSITE" id="PS50011">
    <property type="entry name" value="PROTEIN_KINASE_DOM"/>
    <property type="match status" value="1"/>
</dbReference>
<keyword evidence="5" id="KW-0808">Transferase</keyword>
<evidence type="ECO:0000256" key="2">
    <source>
        <dbReference type="PROSITE-ProRule" id="PRU10141"/>
    </source>
</evidence>
<keyword evidence="5" id="KW-0418">Kinase</keyword>
<organism evidence="5 6">
    <name type="scientific">Haematococcus lacustris</name>
    <name type="common">Green alga</name>
    <name type="synonym">Haematococcus pluvialis</name>
    <dbReference type="NCBI Taxonomy" id="44745"/>
    <lineage>
        <taxon>Eukaryota</taxon>
        <taxon>Viridiplantae</taxon>
        <taxon>Chlorophyta</taxon>
        <taxon>core chlorophytes</taxon>
        <taxon>Chlorophyceae</taxon>
        <taxon>CS clade</taxon>
        <taxon>Chlamydomonadales</taxon>
        <taxon>Haematococcaceae</taxon>
        <taxon>Haematococcus</taxon>
    </lineage>
</organism>
<dbReference type="Proteomes" id="UP000485058">
    <property type="component" value="Unassembled WGS sequence"/>
</dbReference>
<dbReference type="PANTHER" id="PTHR44329:SF214">
    <property type="entry name" value="PROTEIN KINASE DOMAIN-CONTAINING PROTEIN"/>
    <property type="match status" value="1"/>
</dbReference>
<dbReference type="GO" id="GO:0005524">
    <property type="term" value="F:ATP binding"/>
    <property type="evidence" value="ECO:0007669"/>
    <property type="project" value="UniProtKB-UniRule"/>
</dbReference>
<dbReference type="InterPro" id="IPR029016">
    <property type="entry name" value="GAF-like_dom_sf"/>
</dbReference>
<evidence type="ECO:0000256" key="1">
    <source>
        <dbReference type="ARBA" id="ARBA00023170"/>
    </source>
</evidence>
<dbReference type="InterPro" id="IPR008266">
    <property type="entry name" value="Tyr_kinase_AS"/>
</dbReference>
<dbReference type="Gene3D" id="1.10.510.10">
    <property type="entry name" value="Transferase(Phosphotransferase) domain 1"/>
    <property type="match status" value="1"/>
</dbReference>
<sequence length="783" mass="83623">MQLLGKMDAPADAELETILKLVRSIFQAPTALVALFSDRHIRVIQGGGLFDRGDVPWRQSFCAWTMASQQNQVMVINDAQKDARFADNPFVQGSPGVRHYVGAPLVAANGHRLGSLCYIDTKPRELDPGQALILGNMAEMVVRHIEKDISLQLRSADNRELNKAYGQLKRAVDCVDQCVVLLDTSVPGWRIAYVNSAWDRVTGGDRSAVQGDTVACVLKSVSGAAVPQPEHEAAVAQGLSLEIEGVVLCNPGLATVASAYSSTATCGPKARSGDIRSNGSEKITSVTDSRCTEYSSYSSADRAPRLVLKLRPASEADSGELAIGAPAYLYSRQNTGLPKLAGTQHLYFMTVEAEASRKVIHNSRRVGSAVLTHQEGNAPVVEGLDLGALLGRGAYGSVYAGNWYGTQVAVKVVDQDVRSLQACGASMEAILGAELRHPHIVSTLKYVVSHVKTNENKRMSRPGVTDSPHSRFTDDTAISASLPNSSRDISRASTDLVPSKPLPQASACPAAPRAASPVVPTAPEDVIVCNSGFNSVWNSKGPSLLSELLHQLPQASKHNSSAGDTSSDAEARAQTWIVMEMCNHGCLQDAVERGWLQDVPSSAQGKPKMSAIVATAYEIASALSYLHSHGVVHGDLSAWNVLLSSQGVTANVGKRGFTVKVADFGLAHSLDTATCVHTLNYGTITHQPPETLMDGQVSRETDTYSLGVLMWQMYTGSRPWAGLSHSQILMTVVNGTAHLTFPADTPGDYLDLATACLSYDVSQRPSIADVVKALAAMRATWCT</sequence>
<dbReference type="Pfam" id="PF01590">
    <property type="entry name" value="GAF"/>
    <property type="match status" value="1"/>
</dbReference>
<dbReference type="SUPFAM" id="SSF55781">
    <property type="entry name" value="GAF domain-like"/>
    <property type="match status" value="1"/>
</dbReference>
<dbReference type="InterPro" id="IPR003018">
    <property type="entry name" value="GAF"/>
</dbReference>
<dbReference type="EMBL" id="BLLF01000536">
    <property type="protein sequence ID" value="GFH12753.1"/>
    <property type="molecule type" value="Genomic_DNA"/>
</dbReference>
<dbReference type="PROSITE" id="PS00109">
    <property type="entry name" value="PROTEIN_KINASE_TYR"/>
    <property type="match status" value="1"/>
</dbReference>
<gene>
    <name evidence="5" type="ORF">HaLaN_08497</name>
</gene>
<evidence type="ECO:0000313" key="6">
    <source>
        <dbReference type="Proteomes" id="UP000485058"/>
    </source>
</evidence>
<feature type="non-terminal residue" evidence="5">
    <location>
        <position position="1"/>
    </location>
</feature>
<reference evidence="5 6" key="1">
    <citation type="submission" date="2020-02" db="EMBL/GenBank/DDBJ databases">
        <title>Draft genome sequence of Haematococcus lacustris strain NIES-144.</title>
        <authorList>
            <person name="Morimoto D."/>
            <person name="Nakagawa S."/>
            <person name="Yoshida T."/>
            <person name="Sawayama S."/>
        </authorList>
    </citation>
    <scope>NUCLEOTIDE SEQUENCE [LARGE SCALE GENOMIC DNA]</scope>
    <source>
        <strain evidence="5 6">NIES-144</strain>
    </source>
</reference>
<dbReference type="Pfam" id="PF07714">
    <property type="entry name" value="PK_Tyr_Ser-Thr"/>
    <property type="match status" value="2"/>
</dbReference>
<feature type="compositionally biased region" description="Polar residues" evidence="3">
    <location>
        <begin position="476"/>
        <end position="493"/>
    </location>
</feature>
<proteinExistence type="predicted"/>
<dbReference type="InterPro" id="IPR017441">
    <property type="entry name" value="Protein_kinase_ATP_BS"/>
</dbReference>
<dbReference type="InterPro" id="IPR011009">
    <property type="entry name" value="Kinase-like_dom_sf"/>
</dbReference>
<dbReference type="InterPro" id="IPR001245">
    <property type="entry name" value="Ser-Thr/Tyr_kinase_cat_dom"/>
</dbReference>
<keyword evidence="2" id="KW-0547">Nucleotide-binding</keyword>
<dbReference type="SUPFAM" id="SSF56112">
    <property type="entry name" value="Protein kinase-like (PK-like)"/>
    <property type="match status" value="1"/>
</dbReference>
<name>A0A699YRE7_HAELA</name>
<protein>
    <submittedName>
        <fullName evidence="5">Mixed lineage protein kinase</fullName>
    </submittedName>
</protein>
<comment type="caution">
    <text evidence="5">The sequence shown here is derived from an EMBL/GenBank/DDBJ whole genome shotgun (WGS) entry which is preliminary data.</text>
</comment>
<feature type="domain" description="Protein kinase" evidence="4">
    <location>
        <begin position="384"/>
        <end position="777"/>
    </location>
</feature>
<keyword evidence="1" id="KW-0675">Receptor</keyword>
<dbReference type="GO" id="GO:0004674">
    <property type="term" value="F:protein serine/threonine kinase activity"/>
    <property type="evidence" value="ECO:0007669"/>
    <property type="project" value="TreeGrafter"/>
</dbReference>
<feature type="region of interest" description="Disordered" evidence="3">
    <location>
        <begin position="457"/>
        <end position="516"/>
    </location>
</feature>
<feature type="compositionally biased region" description="Low complexity" evidence="3">
    <location>
        <begin position="503"/>
        <end position="516"/>
    </location>
</feature>
<dbReference type="PROSITE" id="PS00107">
    <property type="entry name" value="PROTEIN_KINASE_ATP"/>
    <property type="match status" value="1"/>
</dbReference>
<evidence type="ECO:0000313" key="5">
    <source>
        <dbReference type="EMBL" id="GFH12753.1"/>
    </source>
</evidence>
<dbReference type="PANTHER" id="PTHR44329">
    <property type="entry name" value="SERINE/THREONINE-PROTEIN KINASE TNNI3K-RELATED"/>
    <property type="match status" value="1"/>
</dbReference>
<dbReference type="Gene3D" id="3.30.450.40">
    <property type="match status" value="1"/>
</dbReference>
<dbReference type="AlphaFoldDB" id="A0A699YRE7"/>
<dbReference type="InterPro" id="IPR051681">
    <property type="entry name" value="Ser/Thr_Kinases-Pseudokinases"/>
</dbReference>
<dbReference type="SMART" id="SM00065">
    <property type="entry name" value="GAF"/>
    <property type="match status" value="1"/>
</dbReference>
<evidence type="ECO:0000259" key="4">
    <source>
        <dbReference type="PROSITE" id="PS50011"/>
    </source>
</evidence>
<dbReference type="Gene3D" id="3.30.200.20">
    <property type="entry name" value="Phosphorylase Kinase, domain 1"/>
    <property type="match status" value="1"/>
</dbReference>
<feature type="binding site" evidence="2">
    <location>
        <position position="411"/>
    </location>
    <ligand>
        <name>ATP</name>
        <dbReference type="ChEBI" id="CHEBI:30616"/>
    </ligand>
</feature>
<keyword evidence="2" id="KW-0067">ATP-binding</keyword>
<dbReference type="InterPro" id="IPR000719">
    <property type="entry name" value="Prot_kinase_dom"/>
</dbReference>